<dbReference type="PROSITE" id="PS00518">
    <property type="entry name" value="ZF_RING_1"/>
    <property type="match status" value="1"/>
</dbReference>
<keyword evidence="5" id="KW-0862">Zinc</keyword>
<comment type="similarity">
    <text evidence="6">Belongs to the flavoredoxin family.</text>
</comment>
<dbReference type="Proteomes" id="UP001057375">
    <property type="component" value="Unassembled WGS sequence"/>
</dbReference>
<evidence type="ECO:0000256" key="8">
    <source>
        <dbReference type="SAM" id="MobiDB-lite"/>
    </source>
</evidence>
<dbReference type="SUPFAM" id="SSF50475">
    <property type="entry name" value="FMN-binding split barrel"/>
    <property type="match status" value="1"/>
</dbReference>
<evidence type="ECO:0000259" key="9">
    <source>
        <dbReference type="PROSITE" id="PS50089"/>
    </source>
</evidence>
<sequence length="559" mass="61406">MPLKEHAPPVGIFMNVGLSVAVVTWEHGEVQGGLTAGWYSFVSARPPIIQVAISPKRESFKAIQESKKFSICTLSSDQKEIGQAFACGHSSKTNKFEKAGVTPFIGKYGLPLVPECTSAMECKLIGVHEYGDHSIFVGEVIHAYTGEKDPEKPLTCVGDSHRAKFEQTSSDPEKSSDFHSKVVRCDKCHRNVASYLLTCSHSLCLACVNNSERVIHEGEKCSEMESVFRYDCPVCSHSTIGVANASGFPKLIPNFYSRQLVNTHFGKDRYDRMVIPRVKCDVCLELARAKSASVSSSSSAPIPMGLESGRQPSLLPPTSVMRRTQSPSAPHPIRKARYFHAIDQKYYCLECLSAKRSKEASSSSSSSSSGVPILIDSAVSRDDTLIPLRVISLVDTRDMRPMCEMCALSSPHSETGDSHRGFSTGADSICTCHDATDAVAIARRQLKNDIALLTSFTTYCVSGTHAVSEMSVNVLQTAVTSKNCVHNVFSMARKKLDTMEHEYVRAIDAQARESDRILAIQRRSLGDMKRRISQLPRNLCTIVKTDAGPSLLSRFFYLV</sequence>
<keyword evidence="3" id="KW-0479">Metal-binding</keyword>
<evidence type="ECO:0000313" key="10">
    <source>
        <dbReference type="EMBL" id="GKT22742.1"/>
    </source>
</evidence>
<dbReference type="InterPro" id="IPR002563">
    <property type="entry name" value="Flavin_Rdtase-like_dom"/>
</dbReference>
<feature type="region of interest" description="Disordered" evidence="8">
    <location>
        <begin position="295"/>
        <end position="330"/>
    </location>
</feature>
<evidence type="ECO:0000256" key="6">
    <source>
        <dbReference type="ARBA" id="ARBA00038054"/>
    </source>
</evidence>
<dbReference type="InterPro" id="IPR001841">
    <property type="entry name" value="Znf_RING"/>
</dbReference>
<protein>
    <recommendedName>
        <fullName evidence="9">RING-type domain-containing protein</fullName>
    </recommendedName>
</protein>
<proteinExistence type="inferred from homology"/>
<dbReference type="SMART" id="SM00903">
    <property type="entry name" value="Flavin_Reduct"/>
    <property type="match status" value="1"/>
</dbReference>
<evidence type="ECO:0000256" key="3">
    <source>
        <dbReference type="ARBA" id="ARBA00022723"/>
    </source>
</evidence>
<name>A0ABQ5K2V3_9EUKA</name>
<comment type="cofactor">
    <cofactor evidence="1">
        <name>FMN</name>
        <dbReference type="ChEBI" id="CHEBI:58210"/>
    </cofactor>
</comment>
<evidence type="ECO:0000256" key="7">
    <source>
        <dbReference type="PROSITE-ProRule" id="PRU00175"/>
    </source>
</evidence>
<feature type="non-terminal residue" evidence="10">
    <location>
        <position position="559"/>
    </location>
</feature>
<evidence type="ECO:0000256" key="4">
    <source>
        <dbReference type="ARBA" id="ARBA00022771"/>
    </source>
</evidence>
<evidence type="ECO:0000256" key="1">
    <source>
        <dbReference type="ARBA" id="ARBA00001917"/>
    </source>
</evidence>
<evidence type="ECO:0000256" key="2">
    <source>
        <dbReference type="ARBA" id="ARBA00022630"/>
    </source>
</evidence>
<keyword evidence="11" id="KW-1185">Reference proteome</keyword>
<dbReference type="InterPro" id="IPR052174">
    <property type="entry name" value="Flavoredoxin"/>
</dbReference>
<dbReference type="PROSITE" id="PS50089">
    <property type="entry name" value="ZF_RING_2"/>
    <property type="match status" value="1"/>
</dbReference>
<keyword evidence="2" id="KW-0285">Flavoprotein</keyword>
<keyword evidence="4 7" id="KW-0863">Zinc-finger</keyword>
<dbReference type="EMBL" id="BQXS01012421">
    <property type="protein sequence ID" value="GKT22742.1"/>
    <property type="molecule type" value="Genomic_DNA"/>
</dbReference>
<dbReference type="InterPro" id="IPR012349">
    <property type="entry name" value="Split_barrel_FMN-bd"/>
</dbReference>
<feature type="domain" description="RING-type" evidence="9">
    <location>
        <begin position="185"/>
        <end position="236"/>
    </location>
</feature>
<gene>
    <name evidence="10" type="ORF">ADUPG1_012213</name>
</gene>
<reference evidence="10" key="1">
    <citation type="submission" date="2022-03" db="EMBL/GenBank/DDBJ databases">
        <title>Draft genome sequence of Aduncisulcus paluster, a free-living microaerophilic Fornicata.</title>
        <authorList>
            <person name="Yuyama I."/>
            <person name="Kume K."/>
            <person name="Tamura T."/>
            <person name="Inagaki Y."/>
            <person name="Hashimoto T."/>
        </authorList>
    </citation>
    <scope>NUCLEOTIDE SEQUENCE</scope>
    <source>
        <strain evidence="10">NY0171</strain>
    </source>
</reference>
<dbReference type="InterPro" id="IPR017907">
    <property type="entry name" value="Znf_RING_CS"/>
</dbReference>
<comment type="caution">
    <text evidence="10">The sequence shown here is derived from an EMBL/GenBank/DDBJ whole genome shotgun (WGS) entry which is preliminary data.</text>
</comment>
<dbReference type="PANTHER" id="PTHR43567">
    <property type="entry name" value="FLAVOREDOXIN-RELATED-RELATED"/>
    <property type="match status" value="1"/>
</dbReference>
<dbReference type="Pfam" id="PF01613">
    <property type="entry name" value="Flavin_Reduct"/>
    <property type="match status" value="1"/>
</dbReference>
<accession>A0ABQ5K2V3</accession>
<dbReference type="PANTHER" id="PTHR43567:SF1">
    <property type="entry name" value="FLAVOREDOXIN"/>
    <property type="match status" value="1"/>
</dbReference>
<dbReference type="Gene3D" id="2.30.110.10">
    <property type="entry name" value="Electron Transport, Fmn-binding Protein, Chain A"/>
    <property type="match status" value="1"/>
</dbReference>
<evidence type="ECO:0000313" key="11">
    <source>
        <dbReference type="Proteomes" id="UP001057375"/>
    </source>
</evidence>
<evidence type="ECO:0000256" key="5">
    <source>
        <dbReference type="ARBA" id="ARBA00022833"/>
    </source>
</evidence>
<organism evidence="10 11">
    <name type="scientific">Aduncisulcus paluster</name>
    <dbReference type="NCBI Taxonomy" id="2918883"/>
    <lineage>
        <taxon>Eukaryota</taxon>
        <taxon>Metamonada</taxon>
        <taxon>Carpediemonas-like organisms</taxon>
        <taxon>Aduncisulcus</taxon>
    </lineage>
</organism>